<dbReference type="AlphaFoldDB" id="A0A2B7Z6W0"/>
<evidence type="ECO:0000313" key="2">
    <source>
        <dbReference type="Proteomes" id="UP000226031"/>
    </source>
</evidence>
<proteinExistence type="predicted"/>
<dbReference type="EMBL" id="PDND01000293">
    <property type="protein sequence ID" value="PGH28953.1"/>
    <property type="molecule type" value="Genomic_DNA"/>
</dbReference>
<evidence type="ECO:0000313" key="1">
    <source>
        <dbReference type="EMBL" id="PGH28953.1"/>
    </source>
</evidence>
<reference evidence="1 2" key="1">
    <citation type="submission" date="2017-10" db="EMBL/GenBank/DDBJ databases">
        <title>Comparative genomics in systemic dimorphic fungi from Ajellomycetaceae.</title>
        <authorList>
            <person name="Munoz J.F."/>
            <person name="Mcewen J.G."/>
            <person name="Clay O.K."/>
            <person name="Cuomo C.A."/>
        </authorList>
    </citation>
    <scope>NUCLEOTIDE SEQUENCE [LARGE SCALE GENOMIC DNA]</scope>
    <source>
        <strain evidence="1 2">UAMH4076</strain>
    </source>
</reference>
<keyword evidence="2" id="KW-1185">Reference proteome</keyword>
<organism evidence="1 2">
    <name type="scientific">[Emmonsia] crescens</name>
    <dbReference type="NCBI Taxonomy" id="73230"/>
    <lineage>
        <taxon>Eukaryota</taxon>
        <taxon>Fungi</taxon>
        <taxon>Dikarya</taxon>
        <taxon>Ascomycota</taxon>
        <taxon>Pezizomycotina</taxon>
        <taxon>Eurotiomycetes</taxon>
        <taxon>Eurotiomycetidae</taxon>
        <taxon>Onygenales</taxon>
        <taxon>Ajellomycetaceae</taxon>
        <taxon>Emergomyces</taxon>
    </lineage>
</organism>
<sequence>MKAVVDAESLLYINNRSKDSGIVDFGKSSVGRTPFPEEEERYLPGVEISPLLRWNQAWGFWHAFDEWIDWDWQAWLEDTYAGTRSSITDHMRSIWLPSIVTEPPPPLPNIE</sequence>
<comment type="caution">
    <text evidence="1">The sequence shown here is derived from an EMBL/GenBank/DDBJ whole genome shotgun (WGS) entry which is preliminary data.</text>
</comment>
<gene>
    <name evidence="1" type="ORF">GX50_08299</name>
</gene>
<protein>
    <recommendedName>
        <fullName evidence="3">Protein kinase domain-containing protein</fullName>
    </recommendedName>
</protein>
<evidence type="ECO:0008006" key="3">
    <source>
        <dbReference type="Google" id="ProtNLM"/>
    </source>
</evidence>
<dbReference type="Proteomes" id="UP000226031">
    <property type="component" value="Unassembled WGS sequence"/>
</dbReference>
<accession>A0A2B7Z6W0</accession>
<name>A0A2B7Z6W0_9EURO</name>